<dbReference type="GO" id="GO:1904680">
    <property type="term" value="F:peptide transmembrane transporter activity"/>
    <property type="evidence" value="ECO:0007669"/>
    <property type="project" value="InterPro"/>
</dbReference>
<feature type="domain" description="Major facilitator superfamily (MFS) profile" evidence="10">
    <location>
        <begin position="15"/>
        <end position="498"/>
    </location>
</feature>
<evidence type="ECO:0000256" key="8">
    <source>
        <dbReference type="SAM" id="MobiDB-lite"/>
    </source>
</evidence>
<feature type="transmembrane region" description="Helical" evidence="9">
    <location>
        <begin position="481"/>
        <end position="507"/>
    </location>
</feature>
<sequence>MKDMGLWNYADWAALVAAVVLGAFLIGGAWAITRPQEEVLGHPKGLYMLFFAEMWERFSYYGMRALLTLYLVKHWLFEDGDSNLIYGAYTSLVYITPVLGGWLADKYLGQRKAVLFGAVLLTAGHFFMAFEGNGTGYENDPTINIFWLALALIIVGSGFLKANISVMVGQLYPRTDIRRDSAYTIFYMGINLGAATGVLIAAYIGETVNWAWGFGLAGFGMLLGLFVFVLGKSLLRGNGEPPVPAKLKEKVAGINLEWLLYGVGLVGVAVIWTLIQYQEAVGWILLLSGICLLGYVLQQALYRLPGEDGKPSTGSTSTIFYAGVLVLLASAGLMIAQGGSGTISNIGLIAGLVLVLVACFGEAKKHVNYARDRVFAMIFVILLMPLFWGLFEQAGGSMNLYTDRYVDRGGIPTTFFQSINPIYIILLAPLFAGLWQWLARTGKEPSAIAKMGLGIVQMGLAFVVFVWGAQQFGVTGANGALLTPVLFLFLFYLLSTTGELCLSPVGLSAINRLSVRHMASLMMAAFFFGTAGGNYVAGFMGSLMGEGEGGEMTRDAALDLYQTMGWVAIGVGIVVTIISPLVKKLMHLDKLADDDVGDDLAGQAEGPGEAQGAGIHPAIDPKRS</sequence>
<keyword evidence="7 9" id="KW-0472">Membrane</keyword>
<comment type="subcellular location">
    <subcellularLocation>
        <location evidence="1">Cell membrane</location>
        <topology evidence="1">Multi-pass membrane protein</topology>
    </subcellularLocation>
</comment>
<reference evidence="11 12" key="1">
    <citation type="submission" date="2019-12" db="EMBL/GenBank/DDBJ databases">
        <title>Genomic-based taxomic classification of the family Erythrobacteraceae.</title>
        <authorList>
            <person name="Xu L."/>
        </authorList>
    </citation>
    <scope>NUCLEOTIDE SEQUENCE [LARGE SCALE GENOMIC DNA]</scope>
    <source>
        <strain evidence="11 12">LMG 29519</strain>
    </source>
</reference>
<evidence type="ECO:0000313" key="11">
    <source>
        <dbReference type="EMBL" id="MXP10647.1"/>
    </source>
</evidence>
<dbReference type="SUPFAM" id="SSF103473">
    <property type="entry name" value="MFS general substrate transporter"/>
    <property type="match status" value="1"/>
</dbReference>
<evidence type="ECO:0000256" key="4">
    <source>
        <dbReference type="ARBA" id="ARBA00022692"/>
    </source>
</evidence>
<feature type="transmembrane region" description="Helical" evidence="9">
    <location>
        <begin position="451"/>
        <end position="469"/>
    </location>
</feature>
<evidence type="ECO:0000256" key="9">
    <source>
        <dbReference type="SAM" id="Phobius"/>
    </source>
</evidence>
<protein>
    <submittedName>
        <fullName evidence="11">MFS transporter</fullName>
    </submittedName>
</protein>
<feature type="transmembrane region" description="Helical" evidence="9">
    <location>
        <begin position="83"/>
        <end position="104"/>
    </location>
</feature>
<feature type="transmembrane region" description="Helical" evidence="9">
    <location>
        <begin position="342"/>
        <end position="361"/>
    </location>
</feature>
<comment type="caution">
    <text evidence="11">The sequence shown here is derived from an EMBL/GenBank/DDBJ whole genome shotgun (WGS) entry which is preliminary data.</text>
</comment>
<evidence type="ECO:0000256" key="1">
    <source>
        <dbReference type="ARBA" id="ARBA00004651"/>
    </source>
</evidence>
<evidence type="ECO:0000256" key="3">
    <source>
        <dbReference type="ARBA" id="ARBA00022475"/>
    </source>
</evidence>
<feature type="transmembrane region" description="Helical" evidence="9">
    <location>
        <begin position="422"/>
        <end position="439"/>
    </location>
</feature>
<feature type="transmembrane region" description="Helical" evidence="9">
    <location>
        <begin position="560"/>
        <end position="582"/>
    </location>
</feature>
<evidence type="ECO:0000313" key="12">
    <source>
        <dbReference type="Proteomes" id="UP000429229"/>
    </source>
</evidence>
<keyword evidence="5" id="KW-0571">Peptide transport</keyword>
<feature type="transmembrane region" description="Helical" evidence="9">
    <location>
        <begin position="181"/>
        <end position="204"/>
    </location>
</feature>
<dbReference type="NCBIfam" id="TIGR00924">
    <property type="entry name" value="yjdL_sub1_fam"/>
    <property type="match status" value="1"/>
</dbReference>
<feature type="transmembrane region" description="Helical" evidence="9">
    <location>
        <begin position="210"/>
        <end position="230"/>
    </location>
</feature>
<dbReference type="PANTHER" id="PTHR23517">
    <property type="entry name" value="RESISTANCE PROTEIN MDTM, PUTATIVE-RELATED-RELATED"/>
    <property type="match status" value="1"/>
</dbReference>
<dbReference type="InterPro" id="IPR036259">
    <property type="entry name" value="MFS_trans_sf"/>
</dbReference>
<dbReference type="InterPro" id="IPR005279">
    <property type="entry name" value="Dipep/tripep_permease"/>
</dbReference>
<keyword evidence="4 9" id="KW-0812">Transmembrane</keyword>
<feature type="region of interest" description="Disordered" evidence="8">
    <location>
        <begin position="598"/>
        <end position="624"/>
    </location>
</feature>
<evidence type="ECO:0000259" key="10">
    <source>
        <dbReference type="PROSITE" id="PS50850"/>
    </source>
</evidence>
<proteinExistence type="predicted"/>
<dbReference type="Gene3D" id="1.20.1250.20">
    <property type="entry name" value="MFS general substrate transporter like domains"/>
    <property type="match status" value="2"/>
</dbReference>
<dbReference type="InterPro" id="IPR050171">
    <property type="entry name" value="MFS_Transporters"/>
</dbReference>
<feature type="transmembrane region" description="Helical" evidence="9">
    <location>
        <begin position="113"/>
        <end position="130"/>
    </location>
</feature>
<feature type="transmembrane region" description="Helical" evidence="9">
    <location>
        <begin position="373"/>
        <end position="391"/>
    </location>
</feature>
<dbReference type="InterPro" id="IPR000109">
    <property type="entry name" value="POT_fam"/>
</dbReference>
<dbReference type="InterPro" id="IPR020846">
    <property type="entry name" value="MFS_dom"/>
</dbReference>
<feature type="transmembrane region" description="Helical" evidence="9">
    <location>
        <begin position="142"/>
        <end position="160"/>
    </location>
</feature>
<dbReference type="CDD" id="cd17346">
    <property type="entry name" value="MFS_DtpA_like"/>
    <property type="match status" value="1"/>
</dbReference>
<evidence type="ECO:0000256" key="7">
    <source>
        <dbReference type="ARBA" id="ARBA00023136"/>
    </source>
</evidence>
<feature type="transmembrane region" description="Helical" evidence="9">
    <location>
        <begin position="251"/>
        <end position="274"/>
    </location>
</feature>
<name>A0A6I4U8P1_9SPHN</name>
<keyword evidence="2" id="KW-0813">Transport</keyword>
<dbReference type="Proteomes" id="UP000429229">
    <property type="component" value="Unassembled WGS sequence"/>
</dbReference>
<dbReference type="GO" id="GO:0005886">
    <property type="term" value="C:plasma membrane"/>
    <property type="evidence" value="ECO:0007669"/>
    <property type="project" value="UniProtKB-SubCell"/>
</dbReference>
<feature type="compositionally biased region" description="Low complexity" evidence="8">
    <location>
        <begin position="599"/>
        <end position="614"/>
    </location>
</feature>
<keyword evidence="6 9" id="KW-1133">Transmembrane helix</keyword>
<feature type="transmembrane region" description="Helical" evidence="9">
    <location>
        <begin position="280"/>
        <end position="297"/>
    </location>
</feature>
<dbReference type="OrthoDB" id="9772725at2"/>
<dbReference type="RefSeq" id="WP_160617226.1">
    <property type="nucleotide sequence ID" value="NZ_WTYR01000001.1"/>
</dbReference>
<keyword evidence="5" id="KW-0653">Protein transport</keyword>
<evidence type="ECO:0000256" key="2">
    <source>
        <dbReference type="ARBA" id="ARBA00022448"/>
    </source>
</evidence>
<dbReference type="PROSITE" id="PS50850">
    <property type="entry name" value="MFS"/>
    <property type="match status" value="1"/>
</dbReference>
<dbReference type="PANTHER" id="PTHR23517:SF15">
    <property type="entry name" value="PROTON-DEPENDENT OLIGOPEPTIDE FAMILY TRANSPORT PROTEIN"/>
    <property type="match status" value="1"/>
</dbReference>
<organism evidence="11 12">
    <name type="scientific">Alteriqipengyuania halimionae</name>
    <dbReference type="NCBI Taxonomy" id="1926630"/>
    <lineage>
        <taxon>Bacteria</taxon>
        <taxon>Pseudomonadati</taxon>
        <taxon>Pseudomonadota</taxon>
        <taxon>Alphaproteobacteria</taxon>
        <taxon>Sphingomonadales</taxon>
        <taxon>Erythrobacteraceae</taxon>
        <taxon>Alteriqipengyuania</taxon>
    </lineage>
</organism>
<feature type="transmembrane region" description="Helical" evidence="9">
    <location>
        <begin position="519"/>
        <end position="540"/>
    </location>
</feature>
<dbReference type="EMBL" id="WTYR01000001">
    <property type="protein sequence ID" value="MXP10647.1"/>
    <property type="molecule type" value="Genomic_DNA"/>
</dbReference>
<dbReference type="Pfam" id="PF00854">
    <property type="entry name" value="PTR2"/>
    <property type="match status" value="2"/>
</dbReference>
<dbReference type="GO" id="GO:0006857">
    <property type="term" value="P:oligopeptide transport"/>
    <property type="evidence" value="ECO:0007669"/>
    <property type="project" value="InterPro"/>
</dbReference>
<dbReference type="AlphaFoldDB" id="A0A6I4U8P1"/>
<accession>A0A6I4U8P1</accession>
<keyword evidence="12" id="KW-1185">Reference proteome</keyword>
<keyword evidence="3" id="KW-1003">Cell membrane</keyword>
<gene>
    <name evidence="11" type="ORF">GRI68_10705</name>
</gene>
<dbReference type="InterPro" id="IPR018456">
    <property type="entry name" value="PTR2_symporter_CS"/>
</dbReference>
<evidence type="ECO:0000256" key="6">
    <source>
        <dbReference type="ARBA" id="ARBA00022989"/>
    </source>
</evidence>
<feature type="transmembrane region" description="Helical" evidence="9">
    <location>
        <begin position="318"/>
        <end position="336"/>
    </location>
</feature>
<dbReference type="PROSITE" id="PS01022">
    <property type="entry name" value="PTR2_1"/>
    <property type="match status" value="1"/>
</dbReference>
<evidence type="ECO:0000256" key="5">
    <source>
        <dbReference type="ARBA" id="ARBA00022856"/>
    </source>
</evidence>
<feature type="transmembrane region" description="Helical" evidence="9">
    <location>
        <begin position="12"/>
        <end position="33"/>
    </location>
</feature>